<dbReference type="RefSeq" id="WP_209662213.1">
    <property type="nucleotide sequence ID" value="NZ_JAGGMS010000001.1"/>
</dbReference>
<comment type="caution">
    <text evidence="1">The sequence shown here is derived from an EMBL/GenBank/DDBJ whole genome shotgun (WGS) entry which is preliminary data.</text>
</comment>
<evidence type="ECO:0000313" key="1">
    <source>
        <dbReference type="EMBL" id="MBP2178575.1"/>
    </source>
</evidence>
<dbReference type="Proteomes" id="UP000741013">
    <property type="component" value="Unassembled WGS sequence"/>
</dbReference>
<sequence length="97" mass="10407">MAAYEVRPELAQAAAMMEDAAQTVRFAAGVLELGREEPDPLTGGPPLGISGQARLLADRWNAALRTRAAGMRVLADATEREAFELRDAADGHVLRYA</sequence>
<keyword evidence="2" id="KW-1185">Reference proteome</keyword>
<proteinExistence type="predicted"/>
<dbReference type="EMBL" id="JAGGMS010000001">
    <property type="protein sequence ID" value="MBP2178575.1"/>
    <property type="molecule type" value="Genomic_DNA"/>
</dbReference>
<organism evidence="1 2">
    <name type="scientific">Amycolatopsis magusensis</name>
    <dbReference type="NCBI Taxonomy" id="882444"/>
    <lineage>
        <taxon>Bacteria</taxon>
        <taxon>Bacillati</taxon>
        <taxon>Actinomycetota</taxon>
        <taxon>Actinomycetes</taxon>
        <taxon>Pseudonocardiales</taxon>
        <taxon>Pseudonocardiaceae</taxon>
        <taxon>Amycolatopsis</taxon>
    </lineage>
</organism>
<protein>
    <recommendedName>
        <fullName evidence="3">Excreted virulence factor EspC, type VII ESX diderm</fullName>
    </recommendedName>
</protein>
<evidence type="ECO:0008006" key="3">
    <source>
        <dbReference type="Google" id="ProtNLM"/>
    </source>
</evidence>
<evidence type="ECO:0000313" key="2">
    <source>
        <dbReference type="Proteomes" id="UP000741013"/>
    </source>
</evidence>
<name>A0ABS4PGP3_9PSEU</name>
<reference evidence="1 2" key="1">
    <citation type="submission" date="2021-03" db="EMBL/GenBank/DDBJ databases">
        <title>Sequencing the genomes of 1000 actinobacteria strains.</title>
        <authorList>
            <person name="Klenk H.-P."/>
        </authorList>
    </citation>
    <scope>NUCLEOTIDE SEQUENCE [LARGE SCALE GENOMIC DNA]</scope>
    <source>
        <strain evidence="1 2">DSM 45510</strain>
    </source>
</reference>
<gene>
    <name evidence="1" type="ORF">JOM49_000101</name>
</gene>
<accession>A0ABS4PGP3</accession>